<protein>
    <recommendedName>
        <fullName evidence="1">DUF7946 domain-containing protein</fullName>
    </recommendedName>
</protein>
<organism evidence="2 3">
    <name type="scientific">Falsiroseomonas stagni DSM 19981</name>
    <dbReference type="NCBI Taxonomy" id="1123062"/>
    <lineage>
        <taxon>Bacteria</taxon>
        <taxon>Pseudomonadati</taxon>
        <taxon>Pseudomonadota</taxon>
        <taxon>Alphaproteobacteria</taxon>
        <taxon>Acetobacterales</taxon>
        <taxon>Roseomonadaceae</taxon>
        <taxon>Falsiroseomonas</taxon>
    </lineage>
</organism>
<dbReference type="Proteomes" id="UP000199473">
    <property type="component" value="Unassembled WGS sequence"/>
</dbReference>
<feature type="domain" description="DUF7946" evidence="1">
    <location>
        <begin position="7"/>
        <end position="181"/>
    </location>
</feature>
<evidence type="ECO:0000313" key="2">
    <source>
        <dbReference type="EMBL" id="SFK54831.1"/>
    </source>
</evidence>
<evidence type="ECO:0000259" key="1">
    <source>
        <dbReference type="Pfam" id="PF25678"/>
    </source>
</evidence>
<dbReference type="InterPro" id="IPR057706">
    <property type="entry name" value="DUF7946"/>
</dbReference>
<dbReference type="OrthoDB" id="7836660at2"/>
<proteinExistence type="predicted"/>
<name>A0A1I4AFW6_9PROT</name>
<gene>
    <name evidence="2" type="ORF">SAMN02745775_103399</name>
</gene>
<dbReference type="Pfam" id="PF25678">
    <property type="entry name" value="DUF7946"/>
    <property type="match status" value="1"/>
</dbReference>
<evidence type="ECO:0000313" key="3">
    <source>
        <dbReference type="Proteomes" id="UP000199473"/>
    </source>
</evidence>
<dbReference type="RefSeq" id="WP_139226034.1">
    <property type="nucleotide sequence ID" value="NZ_FOSQ01000003.1"/>
</dbReference>
<dbReference type="AlphaFoldDB" id="A0A1I4AFW6"/>
<reference evidence="2 3" key="1">
    <citation type="submission" date="2016-10" db="EMBL/GenBank/DDBJ databases">
        <authorList>
            <person name="de Groot N.N."/>
        </authorList>
    </citation>
    <scope>NUCLEOTIDE SEQUENCE [LARGE SCALE GENOMIC DNA]</scope>
    <source>
        <strain evidence="2 3">DSM 19981</strain>
    </source>
</reference>
<dbReference type="EMBL" id="FOSQ01000003">
    <property type="protein sequence ID" value="SFK54831.1"/>
    <property type="molecule type" value="Genomic_DNA"/>
</dbReference>
<accession>A0A1I4AFW6</accession>
<sequence length="276" mass="30288">MVEVADFQLKLSGDTSDRHEFQGYDGYTALAGFAWALALAAHFADTGTVRQRGDFTGRQAVRANIPKPGSIIADFSVVLLNDPIATFNYGTALAGVSSSVFLTDLVKRLFDRNLGRTSTPTTPLLQALIEKREGDVEALTAKVEPAIKQTHRVIDNGAAKISVLGGYNMIANLDRATKDYVNSNYQDNAIKQKDFSVASFNANSGYGSVFDFDLGRTVAFSMSSRALADYGGVFSWGLDQYANRTNRRINIQYTRILAMDETPKRYIVLNAQKVDQ</sequence>
<keyword evidence="3" id="KW-1185">Reference proteome</keyword>